<dbReference type="InterPro" id="IPR036188">
    <property type="entry name" value="FAD/NAD-bd_sf"/>
</dbReference>
<dbReference type="InterPro" id="IPR023753">
    <property type="entry name" value="FAD/NAD-binding_dom"/>
</dbReference>
<organism evidence="2 3">
    <name type="scientific">Micromonas commoda (strain RCC299 / NOUM17 / CCMP2709)</name>
    <name type="common">Picoplanktonic green alga</name>
    <dbReference type="NCBI Taxonomy" id="296587"/>
    <lineage>
        <taxon>Eukaryota</taxon>
        <taxon>Viridiplantae</taxon>
        <taxon>Chlorophyta</taxon>
        <taxon>Mamiellophyceae</taxon>
        <taxon>Mamiellales</taxon>
        <taxon>Mamiellaceae</taxon>
        <taxon>Micromonas</taxon>
    </lineage>
</organism>
<dbReference type="SUPFAM" id="SSF51905">
    <property type="entry name" value="FAD/NAD(P)-binding domain"/>
    <property type="match status" value="2"/>
</dbReference>
<dbReference type="Pfam" id="PF07992">
    <property type="entry name" value="Pyr_redox_2"/>
    <property type="match status" value="1"/>
</dbReference>
<dbReference type="GeneID" id="8248400"/>
<dbReference type="OrthoDB" id="5376590at2759"/>
<gene>
    <name evidence="2" type="ORF">MICPUN_54634</name>
</gene>
<dbReference type="AlphaFoldDB" id="C1EG73"/>
<protein>
    <recommendedName>
        <fullName evidence="1">FAD/NAD(P)-binding domain-containing protein</fullName>
    </recommendedName>
</protein>
<dbReference type="STRING" id="296587.C1EG73"/>
<dbReference type="PANTHER" id="PTHR43755:SF1">
    <property type="entry name" value="FAD-DEPENDENT PYRIDINE NUCLEOTIDE-DISULPHIDE OXIDOREDUCTASE"/>
    <property type="match status" value="1"/>
</dbReference>
<proteinExistence type="predicted"/>
<accession>C1EG73</accession>
<dbReference type="PANTHER" id="PTHR43755">
    <property type="match status" value="1"/>
</dbReference>
<dbReference type="KEGG" id="mis:MICPUN_54634"/>
<dbReference type="RefSeq" id="XP_002505714.1">
    <property type="nucleotide sequence ID" value="XM_002505668.1"/>
</dbReference>
<dbReference type="eggNOG" id="KOG1336">
    <property type="taxonomic scope" value="Eukaryota"/>
</dbReference>
<dbReference type="PROSITE" id="PS51257">
    <property type="entry name" value="PROKAR_LIPOPROTEIN"/>
    <property type="match status" value="1"/>
</dbReference>
<evidence type="ECO:0000313" key="3">
    <source>
        <dbReference type="Proteomes" id="UP000002009"/>
    </source>
</evidence>
<dbReference type="InParanoid" id="C1EG73"/>
<keyword evidence="3" id="KW-1185">Reference proteome</keyword>
<evidence type="ECO:0000313" key="2">
    <source>
        <dbReference type="EMBL" id="ACO66972.1"/>
    </source>
</evidence>
<dbReference type="InterPro" id="IPR052541">
    <property type="entry name" value="SQRD"/>
</dbReference>
<dbReference type="Gene3D" id="3.50.50.60">
    <property type="entry name" value="FAD/NAD(P)-binding domain"/>
    <property type="match status" value="2"/>
</dbReference>
<feature type="domain" description="FAD/NAD(P)-binding" evidence="1">
    <location>
        <begin position="4"/>
        <end position="309"/>
    </location>
</feature>
<dbReference type="EMBL" id="CP001331">
    <property type="protein sequence ID" value="ACO66972.1"/>
    <property type="molecule type" value="Genomic_DNA"/>
</dbReference>
<sequence>MPKNVIVIGAGFGGLGCAKTFADAKDSSGVAVTVIDAKSWFTIGGTWQYAWAGRVDTSSTTWDLSKCGAQFPGVSMLLDTDVASLDLEGKKVVLGDGTALEYDHLVLSPGVVGDPSSVPGMDATLDMYSHDSIERQRADVQDIVANATAGETQTLLVAIGAVPYKCPVAPFEAAFIADDVIRRAGVRDKVDIVVTAPVAWPLPDPAKEVFVRLFEEKNVRFLPEKTVVSIEGGVKASFADGDAIAASKIWSVYPQRAPDFVKATGACNPRGFVPVNIATNGVEGSDGVYCIGDCCGIAVGGKPHPKAGEFAWQMGEMVAHEIMRTEGYEHSRLGACIAECGAGAGVLVAPDYTQCVKDPEGGKPSCAIQDRKTDGEAAKLDWVNKYIRNIFGEGGRRFEPAAAA</sequence>
<reference evidence="2 3" key="1">
    <citation type="journal article" date="2009" name="Science">
        <title>Green evolution and dynamic adaptations revealed by genomes of the marine picoeukaryotes Micromonas.</title>
        <authorList>
            <person name="Worden A.Z."/>
            <person name="Lee J.H."/>
            <person name="Mock T."/>
            <person name="Rouze P."/>
            <person name="Simmons M.P."/>
            <person name="Aerts A.L."/>
            <person name="Allen A.E."/>
            <person name="Cuvelier M.L."/>
            <person name="Derelle E."/>
            <person name="Everett M.V."/>
            <person name="Foulon E."/>
            <person name="Grimwood J."/>
            <person name="Gundlach H."/>
            <person name="Henrissat B."/>
            <person name="Napoli C."/>
            <person name="McDonald S.M."/>
            <person name="Parker M.S."/>
            <person name="Rombauts S."/>
            <person name="Salamov A."/>
            <person name="Von Dassow P."/>
            <person name="Badger J.H."/>
            <person name="Coutinho P.M."/>
            <person name="Demir E."/>
            <person name="Dubchak I."/>
            <person name="Gentemann C."/>
            <person name="Eikrem W."/>
            <person name="Gready J.E."/>
            <person name="John U."/>
            <person name="Lanier W."/>
            <person name="Lindquist E.A."/>
            <person name="Lucas S."/>
            <person name="Mayer K.F."/>
            <person name="Moreau H."/>
            <person name="Not F."/>
            <person name="Otillar R."/>
            <person name="Panaud O."/>
            <person name="Pangilinan J."/>
            <person name="Paulsen I."/>
            <person name="Piegu B."/>
            <person name="Poliakov A."/>
            <person name="Robbens S."/>
            <person name="Schmutz J."/>
            <person name="Toulza E."/>
            <person name="Wyss T."/>
            <person name="Zelensky A."/>
            <person name="Zhou K."/>
            <person name="Armbrust E.V."/>
            <person name="Bhattacharya D."/>
            <person name="Goodenough U.W."/>
            <person name="Van de Peer Y."/>
            <person name="Grigoriev I.V."/>
        </authorList>
    </citation>
    <scope>NUCLEOTIDE SEQUENCE [LARGE SCALE GENOMIC DNA]</scope>
    <source>
        <strain evidence="3">RCC299 / NOUM17</strain>
    </source>
</reference>
<evidence type="ECO:0000259" key="1">
    <source>
        <dbReference type="Pfam" id="PF07992"/>
    </source>
</evidence>
<dbReference type="Proteomes" id="UP000002009">
    <property type="component" value="Chromosome 13"/>
</dbReference>
<name>C1EG73_MICCC</name>
<dbReference type="OMA" id="ERYSMFI"/>
<dbReference type="GO" id="GO:0016491">
    <property type="term" value="F:oxidoreductase activity"/>
    <property type="evidence" value="ECO:0007669"/>
    <property type="project" value="InterPro"/>
</dbReference>